<proteinExistence type="predicted"/>
<protein>
    <submittedName>
        <fullName evidence="2">Uncharacterized protein</fullName>
    </submittedName>
</protein>
<comment type="caution">
    <text evidence="2">The sequence shown here is derived from an EMBL/GenBank/DDBJ whole genome shotgun (WGS) entry which is preliminary data.</text>
</comment>
<sequence>MSTLALGLAILLQTVRPPSDFQTMRRSEIDATPPEVTGVGPVSLPL</sequence>
<dbReference type="AlphaFoldDB" id="A0A084Y343"/>
<dbReference type="Proteomes" id="UP000019812">
    <property type="component" value="Unassembled WGS sequence"/>
</dbReference>
<dbReference type="STRING" id="1457154.CAPSK01_001328"/>
<dbReference type="EMBL" id="JDSS02000018">
    <property type="protein sequence ID" value="KFB69137.1"/>
    <property type="molecule type" value="Genomic_DNA"/>
</dbReference>
<name>A0A084Y343_9PROT</name>
<reference evidence="2 3" key="1">
    <citation type="submission" date="2014-07" db="EMBL/GenBank/DDBJ databases">
        <title>Expanding our view of genomic diversity in Candidatus Accumulibacter clades.</title>
        <authorList>
            <person name="Skennerton C.T."/>
            <person name="Barr J.J."/>
            <person name="Slater F.R."/>
            <person name="Bond P.L."/>
            <person name="Tyson G.W."/>
        </authorList>
    </citation>
    <scope>NUCLEOTIDE SEQUENCE [LARGE SCALE GENOMIC DNA]</scope>
    <source>
        <strain evidence="3">SK-01</strain>
    </source>
</reference>
<organism evidence="2 3">
    <name type="scientific">Candidatus Accumulibacter vicinus</name>
    <dbReference type="NCBI Taxonomy" id="2954382"/>
    <lineage>
        <taxon>Bacteria</taxon>
        <taxon>Pseudomonadati</taxon>
        <taxon>Pseudomonadota</taxon>
        <taxon>Betaproteobacteria</taxon>
        <taxon>Candidatus Accumulibacter</taxon>
    </lineage>
</organism>
<evidence type="ECO:0000256" key="1">
    <source>
        <dbReference type="SAM" id="MobiDB-lite"/>
    </source>
</evidence>
<feature type="region of interest" description="Disordered" evidence="1">
    <location>
        <begin position="25"/>
        <end position="46"/>
    </location>
</feature>
<evidence type="ECO:0000313" key="3">
    <source>
        <dbReference type="Proteomes" id="UP000019812"/>
    </source>
</evidence>
<accession>A0A084Y343</accession>
<gene>
    <name evidence="2" type="ORF">CAPSK01_001328</name>
</gene>
<evidence type="ECO:0000313" key="2">
    <source>
        <dbReference type="EMBL" id="KFB69137.1"/>
    </source>
</evidence>